<evidence type="ECO:0000256" key="4">
    <source>
        <dbReference type="ARBA" id="ARBA00023136"/>
    </source>
</evidence>
<sequence>MSANIRTALSGTNVPLMAAGLSGGLGVVLGALGSHAFLEYMDTNQFKAYNVANQYHLVHSVAMLVAAAVAPRVAEPAAAHFRRAYALFAVGTILLSGSRYVYCTVHKPHFLSHLPALGGVMLAGGWVLLAVGGSAI</sequence>
<dbReference type="Pfam" id="PF04241">
    <property type="entry name" value="DUF423"/>
    <property type="match status" value="1"/>
</dbReference>
<keyword evidence="3 5" id="KW-1133">Transmembrane helix</keyword>
<evidence type="ECO:0000313" key="7">
    <source>
        <dbReference type="Proteomes" id="UP001430356"/>
    </source>
</evidence>
<dbReference type="InterPro" id="IPR006696">
    <property type="entry name" value="DUF423"/>
</dbReference>
<accession>A0AAW0EQZ2</accession>
<comment type="subcellular location">
    <subcellularLocation>
        <location evidence="1">Membrane</location>
        <topology evidence="1">Multi-pass membrane protein</topology>
    </subcellularLocation>
</comment>
<feature type="transmembrane region" description="Helical" evidence="5">
    <location>
        <begin position="114"/>
        <end position="135"/>
    </location>
</feature>
<dbReference type="GO" id="GO:0016020">
    <property type="term" value="C:membrane"/>
    <property type="evidence" value="ECO:0007669"/>
    <property type="project" value="UniProtKB-SubCell"/>
</dbReference>
<organism evidence="6 7">
    <name type="scientific">Novymonas esmeraldas</name>
    <dbReference type="NCBI Taxonomy" id="1808958"/>
    <lineage>
        <taxon>Eukaryota</taxon>
        <taxon>Discoba</taxon>
        <taxon>Euglenozoa</taxon>
        <taxon>Kinetoplastea</taxon>
        <taxon>Metakinetoplastina</taxon>
        <taxon>Trypanosomatida</taxon>
        <taxon>Trypanosomatidae</taxon>
        <taxon>Novymonas</taxon>
    </lineage>
</organism>
<dbReference type="PANTHER" id="PTHR43461:SF1">
    <property type="entry name" value="TRANSMEMBRANE PROTEIN 256"/>
    <property type="match status" value="1"/>
</dbReference>
<keyword evidence="7" id="KW-1185">Reference proteome</keyword>
<keyword evidence="4 5" id="KW-0472">Membrane</keyword>
<keyword evidence="2 5" id="KW-0812">Transmembrane</keyword>
<evidence type="ECO:0000256" key="5">
    <source>
        <dbReference type="SAM" id="Phobius"/>
    </source>
</evidence>
<evidence type="ECO:0000256" key="2">
    <source>
        <dbReference type="ARBA" id="ARBA00022692"/>
    </source>
</evidence>
<evidence type="ECO:0000256" key="3">
    <source>
        <dbReference type="ARBA" id="ARBA00022989"/>
    </source>
</evidence>
<evidence type="ECO:0000313" key="6">
    <source>
        <dbReference type="EMBL" id="KAK7196149.1"/>
    </source>
</evidence>
<name>A0AAW0EQZ2_9TRYP</name>
<feature type="transmembrane region" description="Helical" evidence="5">
    <location>
        <begin position="12"/>
        <end position="34"/>
    </location>
</feature>
<dbReference type="EMBL" id="JAECZO010000069">
    <property type="protein sequence ID" value="KAK7196149.1"/>
    <property type="molecule type" value="Genomic_DNA"/>
</dbReference>
<reference evidence="6 7" key="1">
    <citation type="journal article" date="2021" name="MBio">
        <title>A New Model Trypanosomatid, Novymonas esmeraldas: Genomic Perception of Its 'Candidatus Pandoraea novymonadis' Endosymbiont.</title>
        <authorList>
            <person name="Zakharova A."/>
            <person name="Saura A."/>
            <person name="Butenko A."/>
            <person name="Podesvova L."/>
            <person name="Warmusova S."/>
            <person name="Kostygov A.Y."/>
            <person name="Nenarokova A."/>
            <person name="Lukes J."/>
            <person name="Opperdoes F.R."/>
            <person name="Yurchenko V."/>
        </authorList>
    </citation>
    <scope>NUCLEOTIDE SEQUENCE [LARGE SCALE GENOMIC DNA]</scope>
    <source>
        <strain evidence="6 7">E262AT.01</strain>
    </source>
</reference>
<protein>
    <recommendedName>
        <fullName evidence="8">DUF423 domain-containing protein</fullName>
    </recommendedName>
</protein>
<dbReference type="Proteomes" id="UP001430356">
    <property type="component" value="Unassembled WGS sequence"/>
</dbReference>
<feature type="transmembrane region" description="Helical" evidence="5">
    <location>
        <begin position="54"/>
        <end position="73"/>
    </location>
</feature>
<dbReference type="PANTHER" id="PTHR43461">
    <property type="entry name" value="TRANSMEMBRANE PROTEIN 256"/>
    <property type="match status" value="1"/>
</dbReference>
<gene>
    <name evidence="6" type="ORF">NESM_000549900</name>
</gene>
<feature type="transmembrane region" description="Helical" evidence="5">
    <location>
        <begin position="85"/>
        <end position="102"/>
    </location>
</feature>
<evidence type="ECO:0000256" key="1">
    <source>
        <dbReference type="ARBA" id="ARBA00004141"/>
    </source>
</evidence>
<proteinExistence type="predicted"/>
<evidence type="ECO:0008006" key="8">
    <source>
        <dbReference type="Google" id="ProtNLM"/>
    </source>
</evidence>
<comment type="caution">
    <text evidence="6">The sequence shown here is derived from an EMBL/GenBank/DDBJ whole genome shotgun (WGS) entry which is preliminary data.</text>
</comment>
<dbReference type="AlphaFoldDB" id="A0AAW0EQZ2"/>